<dbReference type="InterPro" id="IPR036163">
    <property type="entry name" value="HMA_dom_sf"/>
</dbReference>
<dbReference type="STRING" id="37928.SAMN04489742_2676"/>
<dbReference type="Proteomes" id="UP000181917">
    <property type="component" value="Unassembled WGS sequence"/>
</dbReference>
<dbReference type="InterPro" id="IPR017969">
    <property type="entry name" value="Heavy-metal-associated_CS"/>
</dbReference>
<evidence type="ECO:0000259" key="2">
    <source>
        <dbReference type="PROSITE" id="PS50846"/>
    </source>
</evidence>
<proteinExistence type="predicted"/>
<protein>
    <submittedName>
        <fullName evidence="3">Copper chaperone CopZ</fullName>
    </submittedName>
</protein>
<gene>
    <name evidence="3" type="ORF">SAMN04489742_2676</name>
</gene>
<keyword evidence="4" id="KW-1185">Reference proteome</keyword>
<keyword evidence="1" id="KW-0479">Metal-binding</keyword>
<name>A0A1H1DYI2_9MICC</name>
<reference evidence="3 4" key="1">
    <citation type="submission" date="2016-10" db="EMBL/GenBank/DDBJ databases">
        <authorList>
            <person name="de Groot N.N."/>
        </authorList>
    </citation>
    <scope>NUCLEOTIDE SEQUENCE [LARGE SCALE GENOMIC DNA]</scope>
    <source>
        <strain evidence="3 4">DSM 20117</strain>
    </source>
</reference>
<evidence type="ECO:0000313" key="3">
    <source>
        <dbReference type="EMBL" id="SDQ81507.1"/>
    </source>
</evidence>
<evidence type="ECO:0000256" key="1">
    <source>
        <dbReference type="ARBA" id="ARBA00022723"/>
    </source>
</evidence>
<dbReference type="CDD" id="cd00371">
    <property type="entry name" value="HMA"/>
    <property type="match status" value="1"/>
</dbReference>
<dbReference type="Gene3D" id="3.30.70.100">
    <property type="match status" value="1"/>
</dbReference>
<sequence>MSLRFRRSQPDEGQLIRTTYQVAGMSCGHCETAVKTEIGSLASVTGVDVDLSSGAVTVASQRPLARNDVAAAVTEAGYTLI</sequence>
<dbReference type="PROSITE" id="PS50846">
    <property type="entry name" value="HMA_2"/>
    <property type="match status" value="1"/>
</dbReference>
<dbReference type="KEGG" id="acry:AC20117_04060"/>
<dbReference type="Pfam" id="PF00403">
    <property type="entry name" value="HMA"/>
    <property type="match status" value="1"/>
</dbReference>
<organism evidence="3 4">
    <name type="scientific">Crystallibacter crystallopoietes</name>
    <dbReference type="NCBI Taxonomy" id="37928"/>
    <lineage>
        <taxon>Bacteria</taxon>
        <taxon>Bacillati</taxon>
        <taxon>Actinomycetota</taxon>
        <taxon>Actinomycetes</taxon>
        <taxon>Micrococcales</taxon>
        <taxon>Micrococcaceae</taxon>
        <taxon>Crystallibacter</taxon>
    </lineage>
</organism>
<dbReference type="AlphaFoldDB" id="A0A1H1DYI2"/>
<dbReference type="EMBL" id="FNKH01000002">
    <property type="protein sequence ID" value="SDQ81507.1"/>
    <property type="molecule type" value="Genomic_DNA"/>
</dbReference>
<dbReference type="PROSITE" id="PS01047">
    <property type="entry name" value="HMA_1"/>
    <property type="match status" value="1"/>
</dbReference>
<accession>A0A1H1DYI2</accession>
<evidence type="ECO:0000313" key="4">
    <source>
        <dbReference type="Proteomes" id="UP000181917"/>
    </source>
</evidence>
<dbReference type="InterPro" id="IPR006121">
    <property type="entry name" value="HMA_dom"/>
</dbReference>
<feature type="domain" description="HMA" evidence="2">
    <location>
        <begin position="16"/>
        <end position="81"/>
    </location>
</feature>
<dbReference type="GO" id="GO:0046872">
    <property type="term" value="F:metal ion binding"/>
    <property type="evidence" value="ECO:0007669"/>
    <property type="project" value="UniProtKB-KW"/>
</dbReference>
<dbReference type="SUPFAM" id="SSF55008">
    <property type="entry name" value="HMA, heavy metal-associated domain"/>
    <property type="match status" value="1"/>
</dbReference>
<dbReference type="RefSeq" id="WP_074700874.1">
    <property type="nucleotide sequence ID" value="NZ_CP018863.1"/>
</dbReference>